<evidence type="ECO:0000313" key="3">
    <source>
        <dbReference type="Proteomes" id="UP000614601"/>
    </source>
</evidence>
<accession>A0A811KNB7</accession>
<feature type="region of interest" description="Disordered" evidence="1">
    <location>
        <begin position="1"/>
        <end position="32"/>
    </location>
</feature>
<dbReference type="Proteomes" id="UP000783686">
    <property type="component" value="Unassembled WGS sequence"/>
</dbReference>
<sequence>MADSKDYDEKSPSRETVTVAMPSTESGQHRSITESAQFKVVTPKYKTSDKISSEVNLGGANISTGHTLSESNGEYRSEHAQEQFRMHIIDPKVNSNAYIPAHTASAVVKTRTVTEDFPSHHNKRSLLKLDPVEQRKFRSVESRPITTNAYLSESVNRHRAAEESKLKQYLKTKEGDANQPWDKPNWPGGAQKNEESLRELEQIRKSIDTLKCHQPSCYHA</sequence>
<proteinExistence type="predicted"/>
<feature type="compositionally biased region" description="Basic and acidic residues" evidence="1">
    <location>
        <begin position="1"/>
        <end position="13"/>
    </location>
</feature>
<gene>
    <name evidence="2" type="ORF">BOKJ2_LOCUS7206</name>
</gene>
<keyword evidence="3" id="KW-1185">Reference proteome</keyword>
<comment type="caution">
    <text evidence="2">The sequence shown here is derived from an EMBL/GenBank/DDBJ whole genome shotgun (WGS) entry which is preliminary data.</text>
</comment>
<dbReference type="EMBL" id="CAJFDH010000003">
    <property type="protein sequence ID" value="CAD5217675.1"/>
    <property type="molecule type" value="Genomic_DNA"/>
</dbReference>
<dbReference type="OrthoDB" id="5864875at2759"/>
<dbReference type="EMBL" id="CAJFCW020000003">
    <property type="protein sequence ID" value="CAG9108255.1"/>
    <property type="molecule type" value="Genomic_DNA"/>
</dbReference>
<dbReference type="Proteomes" id="UP000614601">
    <property type="component" value="Unassembled WGS sequence"/>
</dbReference>
<reference evidence="2" key="1">
    <citation type="submission" date="2020-09" db="EMBL/GenBank/DDBJ databases">
        <authorList>
            <person name="Kikuchi T."/>
        </authorList>
    </citation>
    <scope>NUCLEOTIDE SEQUENCE</scope>
    <source>
        <strain evidence="2">SH1</strain>
    </source>
</reference>
<protein>
    <submittedName>
        <fullName evidence="2">Uncharacterized protein</fullName>
    </submittedName>
</protein>
<organism evidence="2 3">
    <name type="scientific">Bursaphelenchus okinawaensis</name>
    <dbReference type="NCBI Taxonomy" id="465554"/>
    <lineage>
        <taxon>Eukaryota</taxon>
        <taxon>Metazoa</taxon>
        <taxon>Ecdysozoa</taxon>
        <taxon>Nematoda</taxon>
        <taxon>Chromadorea</taxon>
        <taxon>Rhabditida</taxon>
        <taxon>Tylenchina</taxon>
        <taxon>Tylenchomorpha</taxon>
        <taxon>Aphelenchoidea</taxon>
        <taxon>Aphelenchoididae</taxon>
        <taxon>Bursaphelenchus</taxon>
    </lineage>
</organism>
<evidence type="ECO:0000256" key="1">
    <source>
        <dbReference type="SAM" id="MobiDB-lite"/>
    </source>
</evidence>
<name>A0A811KNB7_9BILA</name>
<dbReference type="AlphaFoldDB" id="A0A811KNB7"/>
<evidence type="ECO:0000313" key="2">
    <source>
        <dbReference type="EMBL" id="CAD5217675.1"/>
    </source>
</evidence>
<feature type="region of interest" description="Disordered" evidence="1">
    <location>
        <begin position="171"/>
        <end position="198"/>
    </location>
</feature>